<organism evidence="4 5">
    <name type="scientific">Sphingobium limneticum</name>
    <dbReference type="NCBI Taxonomy" id="1007511"/>
    <lineage>
        <taxon>Bacteria</taxon>
        <taxon>Pseudomonadati</taxon>
        <taxon>Pseudomonadota</taxon>
        <taxon>Alphaproteobacteria</taxon>
        <taxon>Sphingomonadales</taxon>
        <taxon>Sphingomonadaceae</taxon>
        <taxon>Sphingobium</taxon>
    </lineage>
</organism>
<feature type="compositionally biased region" description="Low complexity" evidence="1">
    <location>
        <begin position="17"/>
        <end position="36"/>
    </location>
</feature>
<dbReference type="AlphaFoldDB" id="A0A5J5I1S8"/>
<name>A0A5J5I1S8_9SPHN</name>
<dbReference type="InterPro" id="IPR008613">
    <property type="entry name" value="Excalibur_Ca-bd_domain"/>
</dbReference>
<protein>
    <submittedName>
        <fullName evidence="4">Excalibur calcium-binding domain-containing protein</fullName>
    </submittedName>
</protein>
<evidence type="ECO:0000259" key="2">
    <source>
        <dbReference type="SMART" id="SM00894"/>
    </source>
</evidence>
<keyword evidence="6" id="KW-1185">Reference proteome</keyword>
<reference evidence="5 6" key="1">
    <citation type="submission" date="2019-09" db="EMBL/GenBank/DDBJ databases">
        <authorList>
            <person name="Feng G."/>
        </authorList>
    </citation>
    <scope>NUCLEOTIDE SEQUENCE [LARGE SCALE GENOMIC DNA]</scope>
    <source>
        <strain evidence="4 5">KACC 19283</strain>
        <strain evidence="3 6">KACC 19284</strain>
    </source>
</reference>
<dbReference type="Pfam" id="PF05901">
    <property type="entry name" value="Excalibur"/>
    <property type="match status" value="1"/>
</dbReference>
<evidence type="ECO:0000256" key="1">
    <source>
        <dbReference type="SAM" id="MobiDB-lite"/>
    </source>
</evidence>
<evidence type="ECO:0000313" key="4">
    <source>
        <dbReference type="EMBL" id="KAA9029885.1"/>
    </source>
</evidence>
<comment type="caution">
    <text evidence="4">The sequence shown here is derived from an EMBL/GenBank/DDBJ whole genome shotgun (WGS) entry which is preliminary data.</text>
</comment>
<dbReference type="Proteomes" id="UP000325933">
    <property type="component" value="Unassembled WGS sequence"/>
</dbReference>
<feature type="region of interest" description="Disordered" evidence="1">
    <location>
        <begin position="47"/>
        <end position="66"/>
    </location>
</feature>
<dbReference type="Proteomes" id="UP000326364">
    <property type="component" value="Unassembled WGS sequence"/>
</dbReference>
<evidence type="ECO:0000313" key="5">
    <source>
        <dbReference type="Proteomes" id="UP000325933"/>
    </source>
</evidence>
<feature type="domain" description="Excalibur calcium-binding" evidence="2">
    <location>
        <begin position="36"/>
        <end position="72"/>
    </location>
</feature>
<dbReference type="EMBL" id="VYQA01000007">
    <property type="protein sequence ID" value="KAA9029885.1"/>
    <property type="molecule type" value="Genomic_DNA"/>
</dbReference>
<gene>
    <name evidence="4" type="ORF">F4U95_10795</name>
    <name evidence="3" type="ORF">F4U96_10850</name>
</gene>
<sequence length="77" mass="7851">MSAADLDRQQPSGGGAISAPRVRSAAAVGSSGSSWSYRGCREARAAGATPLHRGQPGYGVHMDGDGDGIACEDYRGR</sequence>
<dbReference type="SMART" id="SM00894">
    <property type="entry name" value="Excalibur"/>
    <property type="match status" value="1"/>
</dbReference>
<evidence type="ECO:0000313" key="3">
    <source>
        <dbReference type="EMBL" id="KAA9016906.1"/>
    </source>
</evidence>
<dbReference type="EMBL" id="VYQB01000007">
    <property type="protein sequence ID" value="KAA9016906.1"/>
    <property type="molecule type" value="Genomic_DNA"/>
</dbReference>
<feature type="region of interest" description="Disordered" evidence="1">
    <location>
        <begin position="1"/>
        <end position="36"/>
    </location>
</feature>
<evidence type="ECO:0000313" key="6">
    <source>
        <dbReference type="Proteomes" id="UP000326364"/>
    </source>
</evidence>
<accession>A0A5J5I1S8</accession>
<dbReference type="RefSeq" id="WP_120252122.1">
    <property type="nucleotide sequence ID" value="NZ_JBNNIY010000001.1"/>
</dbReference>
<proteinExistence type="predicted"/>